<accession>A0ACC1LZA6</accession>
<dbReference type="EMBL" id="JANBVB010001240">
    <property type="protein sequence ID" value="KAJ2890721.1"/>
    <property type="molecule type" value="Genomic_DNA"/>
</dbReference>
<organism evidence="1 2">
    <name type="scientific">Coemansia aciculifera</name>
    <dbReference type="NCBI Taxonomy" id="417176"/>
    <lineage>
        <taxon>Eukaryota</taxon>
        <taxon>Fungi</taxon>
        <taxon>Fungi incertae sedis</taxon>
        <taxon>Zoopagomycota</taxon>
        <taxon>Kickxellomycotina</taxon>
        <taxon>Kickxellomycetes</taxon>
        <taxon>Kickxellales</taxon>
        <taxon>Kickxellaceae</taxon>
        <taxon>Coemansia</taxon>
    </lineage>
</organism>
<reference evidence="1" key="1">
    <citation type="submission" date="2022-07" db="EMBL/GenBank/DDBJ databases">
        <title>Phylogenomic reconstructions and comparative analyses of Kickxellomycotina fungi.</title>
        <authorList>
            <person name="Reynolds N.K."/>
            <person name="Stajich J.E."/>
            <person name="Barry K."/>
            <person name="Grigoriev I.V."/>
            <person name="Crous P."/>
            <person name="Smith M.E."/>
        </authorList>
    </citation>
    <scope>NUCLEOTIDE SEQUENCE</scope>
    <source>
        <strain evidence="1">CBS 190363</strain>
    </source>
</reference>
<evidence type="ECO:0000313" key="1">
    <source>
        <dbReference type="EMBL" id="KAJ2890721.1"/>
    </source>
</evidence>
<gene>
    <name evidence="1" type="ORF">IWW38_003978</name>
</gene>
<evidence type="ECO:0000313" key="2">
    <source>
        <dbReference type="Proteomes" id="UP001139981"/>
    </source>
</evidence>
<proteinExistence type="predicted"/>
<protein>
    <submittedName>
        <fullName evidence="1">Uncharacterized protein</fullName>
    </submittedName>
</protein>
<dbReference type="Proteomes" id="UP001139981">
    <property type="component" value="Unassembled WGS sequence"/>
</dbReference>
<sequence length="602" mass="65118">MANTTAATTTSSDQVGELINAPKDVISRLFDDYMAAATTDDGPNSRDFNQTVQNYFQGLLSKPEALDRIPAFGHSSSSSAKNKCGSLVRFRSMVQDPSYGEELHLSVAQLVNAATGETKLIFSHYTDADHSLEEGWEVDYSSPNNVFTEREVAYCVSIPGQNEWAQLPLPVAALEGALESLSINAQTAKSGDGFPKVDEKKYPLHGSTHSAALVKFHSPGHAPKVTNIVDIVGIYELGHNSKEEGSGDAGEQGRWPCIHAIFVADITADSLVPGLPQPVAGEHVDRRNMALAHLSSVLGGDDLAAHYLLLHLLSKSVAVQDVKVGKFSLNLVGFPLSSKEQASAGAFALSNPATRWISGTLAQLVPRCVDIPFELKTVNSLSFLPSAESGDLKSGVLQLALDTEIICDETCLHEGTLDERGLRNLQALQSVILDQAVTYVYPYQPIDMATSQRVLVLSNGKSILQNDCDLYLSEAAVAFLARIHDDSAADFKPLDPMHTEQIRQYLELARNLEFNVPTEVSDSISDEYAALRREAHEKGEKMMTQTELALIVTVARLISISKGEPQLGIASWKEAVALEARRGERNDLAKAARPTADAAPSK</sequence>
<comment type="caution">
    <text evidence="1">The sequence shown here is derived from an EMBL/GenBank/DDBJ whole genome shotgun (WGS) entry which is preliminary data.</text>
</comment>
<keyword evidence="2" id="KW-1185">Reference proteome</keyword>
<name>A0ACC1LZA6_9FUNG</name>